<feature type="transmembrane region" description="Helical" evidence="15">
    <location>
        <begin position="619"/>
        <end position="644"/>
    </location>
</feature>
<evidence type="ECO:0000256" key="12">
    <source>
        <dbReference type="ARBA" id="ARBA00023303"/>
    </source>
</evidence>
<keyword evidence="6 15" id="KW-0812">Transmembrane</keyword>
<evidence type="ECO:0000256" key="4">
    <source>
        <dbReference type="ARBA" id="ARBA00022568"/>
    </source>
</evidence>
<feature type="region of interest" description="Disordered" evidence="14">
    <location>
        <begin position="702"/>
        <end position="736"/>
    </location>
</feature>
<evidence type="ECO:0000256" key="13">
    <source>
        <dbReference type="PROSITE-ProRule" id="PRU00023"/>
    </source>
</evidence>
<evidence type="ECO:0000259" key="16">
    <source>
        <dbReference type="Pfam" id="PF00520"/>
    </source>
</evidence>
<feature type="repeat" description="ANK" evidence="13">
    <location>
        <begin position="160"/>
        <end position="192"/>
    </location>
</feature>
<proteinExistence type="predicted"/>
<feature type="transmembrane region" description="Helical" evidence="15">
    <location>
        <begin position="485"/>
        <end position="503"/>
    </location>
</feature>
<dbReference type="Pfam" id="PF13606">
    <property type="entry name" value="Ank_3"/>
    <property type="match status" value="1"/>
</dbReference>
<dbReference type="Gene3D" id="1.25.40.20">
    <property type="entry name" value="Ankyrin repeat-containing domain"/>
    <property type="match status" value="1"/>
</dbReference>
<accession>A7SGQ7</accession>
<keyword evidence="2" id="KW-0813">Transport</keyword>
<dbReference type="PhylomeDB" id="A7SGQ7"/>
<feature type="transmembrane region" description="Helical" evidence="15">
    <location>
        <begin position="587"/>
        <end position="607"/>
    </location>
</feature>
<keyword evidence="9 15" id="KW-1133">Transmembrane helix</keyword>
<evidence type="ECO:0000256" key="1">
    <source>
        <dbReference type="ARBA" id="ARBA00004651"/>
    </source>
</evidence>
<evidence type="ECO:0000313" key="18">
    <source>
        <dbReference type="Proteomes" id="UP000001593"/>
    </source>
</evidence>
<evidence type="ECO:0000256" key="15">
    <source>
        <dbReference type="SAM" id="Phobius"/>
    </source>
</evidence>
<dbReference type="Pfam" id="PF00520">
    <property type="entry name" value="Ion_trans"/>
    <property type="match status" value="1"/>
</dbReference>
<keyword evidence="5" id="KW-0107">Calcium channel</keyword>
<dbReference type="PANTHER" id="PTHR10582:SF28">
    <property type="entry name" value="NANCHUNG, ISOFORM B"/>
    <property type="match status" value="1"/>
</dbReference>
<evidence type="ECO:0000313" key="17">
    <source>
        <dbReference type="EMBL" id="EDO37108.1"/>
    </source>
</evidence>
<gene>
    <name evidence="17" type="ORF">NEMVEDRAFT_v1g170467</name>
</gene>
<keyword evidence="10" id="KW-0406">Ion transport</keyword>
<dbReference type="Pfam" id="PF12796">
    <property type="entry name" value="Ank_2"/>
    <property type="match status" value="1"/>
</dbReference>
<dbReference type="AlphaFoldDB" id="A7SGQ7"/>
<feature type="compositionally biased region" description="Basic and acidic residues" evidence="14">
    <location>
        <begin position="702"/>
        <end position="715"/>
    </location>
</feature>
<dbReference type="InterPro" id="IPR036770">
    <property type="entry name" value="Ankyrin_rpt-contain_sf"/>
</dbReference>
<dbReference type="GO" id="GO:0098703">
    <property type="term" value="P:calcium ion import across plasma membrane"/>
    <property type="evidence" value="ECO:0000318"/>
    <property type="project" value="GO_Central"/>
</dbReference>
<dbReference type="PROSITE" id="PS50297">
    <property type="entry name" value="ANK_REP_REGION"/>
    <property type="match status" value="1"/>
</dbReference>
<dbReference type="GO" id="GO:0005886">
    <property type="term" value="C:plasma membrane"/>
    <property type="evidence" value="ECO:0000318"/>
    <property type="project" value="GO_Central"/>
</dbReference>
<dbReference type="HOGENOM" id="CLU_004840_1_0_1"/>
<dbReference type="eggNOG" id="KOG3676">
    <property type="taxonomic scope" value="Eukaryota"/>
</dbReference>
<keyword evidence="8" id="KW-0106">Calcium</keyword>
<dbReference type="OMA" id="CDEYYGE"/>
<evidence type="ECO:0000256" key="9">
    <source>
        <dbReference type="ARBA" id="ARBA00022989"/>
    </source>
</evidence>
<feature type="transmembrane region" description="Helical" evidence="15">
    <location>
        <begin position="445"/>
        <end position="464"/>
    </location>
</feature>
<dbReference type="GO" id="GO:0005262">
    <property type="term" value="F:calcium channel activity"/>
    <property type="evidence" value="ECO:0000318"/>
    <property type="project" value="GO_Central"/>
</dbReference>
<evidence type="ECO:0000256" key="14">
    <source>
        <dbReference type="SAM" id="MobiDB-lite"/>
    </source>
</evidence>
<feature type="transmembrane region" description="Helical" evidence="15">
    <location>
        <begin position="523"/>
        <end position="542"/>
    </location>
</feature>
<name>A7SGQ7_NEMVE</name>
<keyword evidence="4" id="KW-0109">Calcium transport</keyword>
<dbReference type="InterPro" id="IPR024862">
    <property type="entry name" value="TRPV"/>
</dbReference>
<dbReference type="STRING" id="45351.A7SGQ7"/>
<evidence type="ECO:0000256" key="7">
    <source>
        <dbReference type="ARBA" id="ARBA00022737"/>
    </source>
</evidence>
<evidence type="ECO:0000256" key="5">
    <source>
        <dbReference type="ARBA" id="ARBA00022673"/>
    </source>
</evidence>
<keyword evidence="13" id="KW-0040">ANK repeat</keyword>
<dbReference type="SUPFAM" id="SSF48403">
    <property type="entry name" value="Ankyrin repeat"/>
    <property type="match status" value="1"/>
</dbReference>
<keyword evidence="7" id="KW-0677">Repeat</keyword>
<dbReference type="PANTHER" id="PTHR10582">
    <property type="entry name" value="TRANSIENT RECEPTOR POTENTIAL ION CHANNEL PROTEIN"/>
    <property type="match status" value="1"/>
</dbReference>
<dbReference type="InterPro" id="IPR005821">
    <property type="entry name" value="Ion_trans_dom"/>
</dbReference>
<dbReference type="Proteomes" id="UP000001593">
    <property type="component" value="Unassembled WGS sequence"/>
</dbReference>
<evidence type="ECO:0000256" key="6">
    <source>
        <dbReference type="ARBA" id="ARBA00022692"/>
    </source>
</evidence>
<feature type="transmembrane region" description="Helical" evidence="15">
    <location>
        <begin position="549"/>
        <end position="575"/>
    </location>
</feature>
<protein>
    <recommendedName>
        <fullName evidence="16">Ion transport domain-containing protein</fullName>
    </recommendedName>
</protein>
<keyword evidence="11 15" id="KW-0472">Membrane</keyword>
<feature type="repeat" description="ANK" evidence="13">
    <location>
        <begin position="230"/>
        <end position="262"/>
    </location>
</feature>
<keyword evidence="12" id="KW-0407">Ion channel</keyword>
<dbReference type="SMART" id="SM00248">
    <property type="entry name" value="ANK"/>
    <property type="match status" value="4"/>
</dbReference>
<evidence type="ECO:0000256" key="8">
    <source>
        <dbReference type="ARBA" id="ARBA00022837"/>
    </source>
</evidence>
<keyword evidence="3" id="KW-1003">Cell membrane</keyword>
<evidence type="ECO:0000256" key="2">
    <source>
        <dbReference type="ARBA" id="ARBA00022448"/>
    </source>
</evidence>
<keyword evidence="18" id="KW-1185">Reference proteome</keyword>
<feature type="domain" description="Ion transport" evidence="16">
    <location>
        <begin position="394"/>
        <end position="654"/>
    </location>
</feature>
<organism evidence="17 18">
    <name type="scientific">Nematostella vectensis</name>
    <name type="common">Starlet sea anemone</name>
    <dbReference type="NCBI Taxonomy" id="45351"/>
    <lineage>
        <taxon>Eukaryota</taxon>
        <taxon>Metazoa</taxon>
        <taxon>Cnidaria</taxon>
        <taxon>Anthozoa</taxon>
        <taxon>Hexacorallia</taxon>
        <taxon>Actiniaria</taxon>
        <taxon>Edwardsiidae</taxon>
        <taxon>Nematostella</taxon>
    </lineage>
</organism>
<evidence type="ECO:0000256" key="10">
    <source>
        <dbReference type="ARBA" id="ARBA00023065"/>
    </source>
</evidence>
<dbReference type="PROSITE" id="PS50088">
    <property type="entry name" value="ANK_REPEAT"/>
    <property type="match status" value="2"/>
</dbReference>
<evidence type="ECO:0000256" key="11">
    <source>
        <dbReference type="ARBA" id="ARBA00023136"/>
    </source>
</evidence>
<dbReference type="EMBL" id="DS469654">
    <property type="protein sequence ID" value="EDO37108.1"/>
    <property type="molecule type" value="Genomic_DNA"/>
</dbReference>
<reference evidence="17 18" key="1">
    <citation type="journal article" date="2007" name="Science">
        <title>Sea anemone genome reveals ancestral eumetazoan gene repertoire and genomic organization.</title>
        <authorList>
            <person name="Putnam N.H."/>
            <person name="Srivastava M."/>
            <person name="Hellsten U."/>
            <person name="Dirks B."/>
            <person name="Chapman J."/>
            <person name="Salamov A."/>
            <person name="Terry A."/>
            <person name="Shapiro H."/>
            <person name="Lindquist E."/>
            <person name="Kapitonov V.V."/>
            <person name="Jurka J."/>
            <person name="Genikhovich G."/>
            <person name="Grigoriev I.V."/>
            <person name="Lucas S.M."/>
            <person name="Steele R.E."/>
            <person name="Finnerty J.R."/>
            <person name="Technau U."/>
            <person name="Martindale M.Q."/>
            <person name="Rokhsar D.S."/>
        </authorList>
    </citation>
    <scope>NUCLEOTIDE SEQUENCE [LARGE SCALE GENOMIC DNA]</scope>
    <source>
        <strain evidence="18">CH2 X CH6</strain>
    </source>
</reference>
<sequence length="736" mass="83485">MGNRGSSDGTTRVGKDVIQQTESTSTAWYDLLNVKNSGRLIVAYRKALATKDFTEVNELIASLKEYMYDDGNGRNVPIARLVHKRGLSREADVDKNSRPSLICLPRRKDTKRVGELGAVGENILHTCFLNATRTHFDLGMLLIKAYPKIINDIYTSDEYYGENCLHMAIVNGDLALVHFLCKNGIDIHQRACGAFFCPDDQKSSREDCETQESVVLCTETNYQSLSNTYWGEYPLSFAACLGQEDTVKYLLHRRACPNKQDSNGNTVLHMMVIHDQKVSVKSVKYVLTLHIRNRQGFTPLTLAAKLARNEMFHHILTKSREVFWEYGNVTAAAFPLWELDTIGDQGQVIERSAINIIIHEDSHEHLELLDGIVLNILTEKWKHGCRFRWGAMFFLLLCIYMMYLLIFSVALGIRPSDPSCAGKFVNVTTNITNSTGNWSYSKFRAVLEVLATIWAISYLVLIAVEMCHQGVRTVFWGLVYNPIRGLFAVSCALIPCCLATRFACLQKVEDPLTVVALVLAWPYSLMFCKGFQLTGPYVVMIYQMLKRDFIIFFIIYGIFVIGFSQAMFLAVSGYLDDSVDEHMFARWFSSGLVLIIMSLGEFGDPLVQLVESDSPYKIIGLFVFFIFMVLGALLIVNMLIAMMGNTYQSVSETKKEWTRQWAQIVLDIERMLTPGKRLRLLHKYSEPVGGQRALIMRLRQHNNREQSKVSHDPKQHKASNPSNGAATFHKDAEYLK</sequence>
<dbReference type="InParanoid" id="A7SGQ7"/>
<evidence type="ECO:0000256" key="3">
    <source>
        <dbReference type="ARBA" id="ARBA00022475"/>
    </source>
</evidence>
<comment type="subcellular location">
    <subcellularLocation>
        <location evidence="1">Cell membrane</location>
        <topology evidence="1">Multi-pass membrane protein</topology>
    </subcellularLocation>
</comment>
<dbReference type="InterPro" id="IPR002110">
    <property type="entry name" value="Ankyrin_rpt"/>
</dbReference>
<feature type="transmembrane region" description="Helical" evidence="15">
    <location>
        <begin position="389"/>
        <end position="413"/>
    </location>
</feature>